<dbReference type="Gene3D" id="3.40.50.10330">
    <property type="entry name" value="Probable inorganic polyphosphate/atp-NAD kinase, domain 1"/>
    <property type="match status" value="1"/>
</dbReference>
<reference evidence="2" key="1">
    <citation type="submission" date="2019-03" db="EMBL/GenBank/DDBJ databases">
        <title>Long read genome sequence of the mycoparasitic Pythium oligandrum ATCC 38472 isolated from sugarbeet rhizosphere.</title>
        <authorList>
            <person name="Gaulin E."/>
        </authorList>
    </citation>
    <scope>NUCLEOTIDE SEQUENCE</scope>
    <source>
        <strain evidence="2">ATCC 38472_TT</strain>
    </source>
</reference>
<evidence type="ECO:0000313" key="3">
    <source>
        <dbReference type="Proteomes" id="UP000794436"/>
    </source>
</evidence>
<proteinExistence type="predicted"/>
<dbReference type="GO" id="GO:0046512">
    <property type="term" value="P:sphingosine biosynthetic process"/>
    <property type="evidence" value="ECO:0007669"/>
    <property type="project" value="TreeGrafter"/>
</dbReference>
<protein>
    <recommendedName>
        <fullName evidence="1">DAGKc domain-containing protein</fullName>
    </recommendedName>
</protein>
<dbReference type="InterPro" id="IPR017438">
    <property type="entry name" value="ATP-NAD_kinase_N"/>
</dbReference>
<evidence type="ECO:0000313" key="2">
    <source>
        <dbReference type="EMBL" id="TMW55227.1"/>
    </source>
</evidence>
<dbReference type="PANTHER" id="PTHR12358">
    <property type="entry name" value="SPHINGOSINE KINASE"/>
    <property type="match status" value="1"/>
</dbReference>
<dbReference type="SUPFAM" id="SSF111331">
    <property type="entry name" value="NAD kinase/diacylglycerol kinase-like"/>
    <property type="match status" value="1"/>
</dbReference>
<accession>A0A8K1C312</accession>
<dbReference type="GO" id="GO:0016773">
    <property type="term" value="F:phosphotransferase activity, alcohol group as acceptor"/>
    <property type="evidence" value="ECO:0007669"/>
    <property type="project" value="UniProtKB-ARBA"/>
</dbReference>
<keyword evidence="3" id="KW-1185">Reference proteome</keyword>
<dbReference type="InterPro" id="IPR016064">
    <property type="entry name" value="NAD/diacylglycerol_kinase_sf"/>
</dbReference>
<dbReference type="PROSITE" id="PS50146">
    <property type="entry name" value="DAGK"/>
    <property type="match status" value="1"/>
</dbReference>
<evidence type="ECO:0000259" key="1">
    <source>
        <dbReference type="PROSITE" id="PS50146"/>
    </source>
</evidence>
<dbReference type="EMBL" id="SPLM01000148">
    <property type="protein sequence ID" value="TMW55227.1"/>
    <property type="molecule type" value="Genomic_DNA"/>
</dbReference>
<organism evidence="2 3">
    <name type="scientific">Pythium oligandrum</name>
    <name type="common">Mycoparasitic fungus</name>
    <dbReference type="NCBI Taxonomy" id="41045"/>
    <lineage>
        <taxon>Eukaryota</taxon>
        <taxon>Sar</taxon>
        <taxon>Stramenopiles</taxon>
        <taxon>Oomycota</taxon>
        <taxon>Peronosporomycetes</taxon>
        <taxon>Pythiales</taxon>
        <taxon>Pythiaceae</taxon>
        <taxon>Pythium</taxon>
    </lineage>
</organism>
<dbReference type="GO" id="GO:0016020">
    <property type="term" value="C:membrane"/>
    <property type="evidence" value="ECO:0007669"/>
    <property type="project" value="TreeGrafter"/>
</dbReference>
<name>A0A8K1C312_PYTOL</name>
<dbReference type="OrthoDB" id="3853857at2759"/>
<feature type="domain" description="DAGKc" evidence="1">
    <location>
        <begin position="91"/>
        <end position="176"/>
    </location>
</feature>
<dbReference type="Proteomes" id="UP000794436">
    <property type="component" value="Unassembled WGS sequence"/>
</dbReference>
<dbReference type="GO" id="GO:0001727">
    <property type="term" value="F:lipid kinase activity"/>
    <property type="evidence" value="ECO:0007669"/>
    <property type="project" value="TreeGrafter"/>
</dbReference>
<dbReference type="Pfam" id="PF00781">
    <property type="entry name" value="DAGK_cat"/>
    <property type="match status" value="1"/>
</dbReference>
<dbReference type="InterPro" id="IPR050187">
    <property type="entry name" value="Lipid_Phosphate_FormReg"/>
</dbReference>
<dbReference type="InterPro" id="IPR001206">
    <property type="entry name" value="Diacylglycerol_kinase_cat_dom"/>
</dbReference>
<dbReference type="PANTHER" id="PTHR12358:SF31">
    <property type="entry name" value="ACYLGLYCEROL KINASE, MITOCHONDRIAL"/>
    <property type="match status" value="1"/>
</dbReference>
<dbReference type="AlphaFoldDB" id="A0A8K1C312"/>
<dbReference type="GO" id="GO:0005737">
    <property type="term" value="C:cytoplasm"/>
    <property type="evidence" value="ECO:0007669"/>
    <property type="project" value="TreeGrafter"/>
</dbReference>
<sequence>MAILSFAQTVDAMALGTSNKMKLVLVALPPKNNLPDKPKKRALQQWICEFSASRWNEVEVLFTWINYLADPRSRDIIKQATSLDDIHPVKRTPRKFLVVVNPVSGAGKSERIYAKYIAPIFEFANIETEVRRSARPNHTTEIAMGVSLDEYNAIVVVGGDGSLCEVFQGLMQRKDW</sequence>
<gene>
    <name evidence="2" type="ORF">Poli38472_013118</name>
</gene>
<comment type="caution">
    <text evidence="2">The sequence shown here is derived from an EMBL/GenBank/DDBJ whole genome shotgun (WGS) entry which is preliminary data.</text>
</comment>